<evidence type="ECO:0000313" key="9">
    <source>
        <dbReference type="Proteomes" id="UP001310594"/>
    </source>
</evidence>
<protein>
    <recommendedName>
        <fullName evidence="10">Major facilitator superfamily (MFS) profile domain-containing protein</fullName>
    </recommendedName>
</protein>
<sequence>MTTDKDAVYNKDYADEEIRRHSAVGSVNLNKNLDAKVSNPLADIPYEELLHDVEVFAREKGPEDKLELLQRGALIAQDPANFEALDLEEDEKDAIRHENAHKWSHPWKLYFTIIVCSIGAAVQGWDQTGSNGANLSFPVEFGIGNGEGEPGTPNRIRDNWLVGLVNAGPYIGSAFIGCWLADPINFTSDAVLSQTWEQLFITRLLMGIGMGLKGASVPIFAVENSPAKIRGALVMSWQMWTAFGIFLGYCANLAVYQVPVIAWRLQIGSAFIISKMAHEEVRMH</sequence>
<proteinExistence type="inferred from homology"/>
<keyword evidence="5 7" id="KW-1133">Transmembrane helix</keyword>
<dbReference type="GO" id="GO:0016020">
    <property type="term" value="C:membrane"/>
    <property type="evidence" value="ECO:0007669"/>
    <property type="project" value="UniProtKB-SubCell"/>
</dbReference>
<dbReference type="InterPro" id="IPR005828">
    <property type="entry name" value="MFS_sugar_transport-like"/>
</dbReference>
<dbReference type="EMBL" id="JAVRQU010000002">
    <property type="protein sequence ID" value="KAK5706692.1"/>
    <property type="molecule type" value="Genomic_DNA"/>
</dbReference>
<evidence type="ECO:0000256" key="7">
    <source>
        <dbReference type="SAM" id="Phobius"/>
    </source>
</evidence>
<dbReference type="InterPro" id="IPR050814">
    <property type="entry name" value="Myo-inositol_Transporter"/>
</dbReference>
<gene>
    <name evidence="8" type="ORF">LTR97_001682</name>
</gene>
<organism evidence="8 9">
    <name type="scientific">Elasticomyces elasticus</name>
    <dbReference type="NCBI Taxonomy" id="574655"/>
    <lineage>
        <taxon>Eukaryota</taxon>
        <taxon>Fungi</taxon>
        <taxon>Dikarya</taxon>
        <taxon>Ascomycota</taxon>
        <taxon>Pezizomycotina</taxon>
        <taxon>Dothideomycetes</taxon>
        <taxon>Dothideomycetidae</taxon>
        <taxon>Mycosphaerellales</taxon>
        <taxon>Teratosphaeriaceae</taxon>
        <taxon>Elasticomyces</taxon>
    </lineage>
</organism>
<reference evidence="8" key="1">
    <citation type="submission" date="2023-08" db="EMBL/GenBank/DDBJ databases">
        <title>Black Yeasts Isolated from many extreme environments.</title>
        <authorList>
            <person name="Coleine C."/>
            <person name="Stajich J.E."/>
            <person name="Selbmann L."/>
        </authorList>
    </citation>
    <scope>NUCLEOTIDE SEQUENCE</scope>
    <source>
        <strain evidence="8">CCFEE 5810</strain>
    </source>
</reference>
<accession>A0AAN7WHZ5</accession>
<feature type="transmembrane region" description="Helical" evidence="7">
    <location>
        <begin position="200"/>
        <end position="222"/>
    </location>
</feature>
<keyword evidence="4 7" id="KW-0812">Transmembrane</keyword>
<evidence type="ECO:0000256" key="1">
    <source>
        <dbReference type="ARBA" id="ARBA00004141"/>
    </source>
</evidence>
<feature type="transmembrane region" description="Helical" evidence="7">
    <location>
        <begin position="160"/>
        <end position="180"/>
    </location>
</feature>
<evidence type="ECO:0000256" key="3">
    <source>
        <dbReference type="ARBA" id="ARBA00022448"/>
    </source>
</evidence>
<evidence type="ECO:0000256" key="2">
    <source>
        <dbReference type="ARBA" id="ARBA00010992"/>
    </source>
</evidence>
<keyword evidence="6 7" id="KW-0472">Membrane</keyword>
<feature type="transmembrane region" description="Helical" evidence="7">
    <location>
        <begin position="234"/>
        <end position="255"/>
    </location>
</feature>
<dbReference type="SUPFAM" id="SSF103473">
    <property type="entry name" value="MFS general substrate transporter"/>
    <property type="match status" value="1"/>
</dbReference>
<name>A0AAN7WHZ5_9PEZI</name>
<dbReference type="InterPro" id="IPR005829">
    <property type="entry name" value="Sugar_transporter_CS"/>
</dbReference>
<keyword evidence="3" id="KW-0813">Transport</keyword>
<evidence type="ECO:0000256" key="5">
    <source>
        <dbReference type="ARBA" id="ARBA00022989"/>
    </source>
</evidence>
<evidence type="ECO:0000313" key="8">
    <source>
        <dbReference type="EMBL" id="KAK5706692.1"/>
    </source>
</evidence>
<evidence type="ECO:0008006" key="10">
    <source>
        <dbReference type="Google" id="ProtNLM"/>
    </source>
</evidence>
<evidence type="ECO:0000256" key="6">
    <source>
        <dbReference type="ARBA" id="ARBA00023136"/>
    </source>
</evidence>
<comment type="caution">
    <text evidence="8">The sequence shown here is derived from an EMBL/GenBank/DDBJ whole genome shotgun (WGS) entry which is preliminary data.</text>
</comment>
<dbReference type="InterPro" id="IPR036259">
    <property type="entry name" value="MFS_trans_sf"/>
</dbReference>
<dbReference type="Proteomes" id="UP001310594">
    <property type="component" value="Unassembled WGS sequence"/>
</dbReference>
<dbReference type="GO" id="GO:0022857">
    <property type="term" value="F:transmembrane transporter activity"/>
    <property type="evidence" value="ECO:0007669"/>
    <property type="project" value="InterPro"/>
</dbReference>
<dbReference type="Pfam" id="PF00083">
    <property type="entry name" value="Sugar_tr"/>
    <property type="match status" value="1"/>
</dbReference>
<dbReference type="PANTHER" id="PTHR48020:SF4">
    <property type="entry name" value="SYMPORT, PUTATIVE (AFU_ORTHOLOGUE AFUA_3G11790)-RELATED"/>
    <property type="match status" value="1"/>
</dbReference>
<dbReference type="Gene3D" id="1.20.1250.20">
    <property type="entry name" value="MFS general substrate transporter like domains"/>
    <property type="match status" value="1"/>
</dbReference>
<comment type="similarity">
    <text evidence="2">Belongs to the major facilitator superfamily. Sugar transporter (TC 2.A.1.1) family.</text>
</comment>
<comment type="subcellular location">
    <subcellularLocation>
        <location evidence="1">Membrane</location>
        <topology evidence="1">Multi-pass membrane protein</topology>
    </subcellularLocation>
</comment>
<dbReference type="AlphaFoldDB" id="A0AAN7WHZ5"/>
<dbReference type="PROSITE" id="PS00217">
    <property type="entry name" value="SUGAR_TRANSPORT_2"/>
    <property type="match status" value="1"/>
</dbReference>
<dbReference type="PANTHER" id="PTHR48020">
    <property type="entry name" value="PROTON MYO-INOSITOL COTRANSPORTER"/>
    <property type="match status" value="1"/>
</dbReference>
<evidence type="ECO:0000256" key="4">
    <source>
        <dbReference type="ARBA" id="ARBA00022692"/>
    </source>
</evidence>